<name>A0ACB8DFC7_DERSI</name>
<accession>A0ACB8DFC7</accession>
<keyword evidence="2" id="KW-1185">Reference proteome</keyword>
<proteinExistence type="predicted"/>
<gene>
    <name evidence="1" type="ORF">HPB49_018743</name>
</gene>
<evidence type="ECO:0000313" key="2">
    <source>
        <dbReference type="Proteomes" id="UP000821865"/>
    </source>
</evidence>
<organism evidence="1 2">
    <name type="scientific">Dermacentor silvarum</name>
    <name type="common">Tick</name>
    <dbReference type="NCBI Taxonomy" id="543639"/>
    <lineage>
        <taxon>Eukaryota</taxon>
        <taxon>Metazoa</taxon>
        <taxon>Ecdysozoa</taxon>
        <taxon>Arthropoda</taxon>
        <taxon>Chelicerata</taxon>
        <taxon>Arachnida</taxon>
        <taxon>Acari</taxon>
        <taxon>Parasitiformes</taxon>
        <taxon>Ixodida</taxon>
        <taxon>Ixodoidea</taxon>
        <taxon>Ixodidae</taxon>
        <taxon>Rhipicephalinae</taxon>
        <taxon>Dermacentor</taxon>
    </lineage>
</organism>
<evidence type="ECO:0000313" key="1">
    <source>
        <dbReference type="EMBL" id="KAH7966703.1"/>
    </source>
</evidence>
<comment type="caution">
    <text evidence="1">The sequence shown here is derived from an EMBL/GenBank/DDBJ whole genome shotgun (WGS) entry which is preliminary data.</text>
</comment>
<dbReference type="Proteomes" id="UP000821865">
    <property type="component" value="Chromosome 2"/>
</dbReference>
<sequence length="181" mass="20359">MQLQETHGLAKLAGYRSIGYAEGEMAALTALVSNPKHKKHRFLTLFKRALNIAERNPIIIGGDFNAPDTDWAYSDVFFKGRDLWFDSQQEGLTLITNPSTPTRAGTSHSKDSTPDLMFTRNTSAATWQNTLEDLGSDQYITAIHVQGGPRKPTGKQLKLVDWTEFRKSRENKVQPIDDIEH</sequence>
<protein>
    <submittedName>
        <fullName evidence="1">Uncharacterized protein</fullName>
    </submittedName>
</protein>
<dbReference type="EMBL" id="CM023471">
    <property type="protein sequence ID" value="KAH7966703.1"/>
    <property type="molecule type" value="Genomic_DNA"/>
</dbReference>
<reference evidence="1" key="1">
    <citation type="submission" date="2020-05" db="EMBL/GenBank/DDBJ databases">
        <title>Large-scale comparative analyses of tick genomes elucidate their genetic diversity and vector capacities.</title>
        <authorList>
            <person name="Jia N."/>
            <person name="Wang J."/>
            <person name="Shi W."/>
            <person name="Du L."/>
            <person name="Sun Y."/>
            <person name="Zhan W."/>
            <person name="Jiang J."/>
            <person name="Wang Q."/>
            <person name="Zhang B."/>
            <person name="Ji P."/>
            <person name="Sakyi L.B."/>
            <person name="Cui X."/>
            <person name="Yuan T."/>
            <person name="Jiang B."/>
            <person name="Yang W."/>
            <person name="Lam T.T.-Y."/>
            <person name="Chang Q."/>
            <person name="Ding S."/>
            <person name="Wang X."/>
            <person name="Zhu J."/>
            <person name="Ruan X."/>
            <person name="Zhao L."/>
            <person name="Wei J."/>
            <person name="Que T."/>
            <person name="Du C."/>
            <person name="Cheng J."/>
            <person name="Dai P."/>
            <person name="Han X."/>
            <person name="Huang E."/>
            <person name="Gao Y."/>
            <person name="Liu J."/>
            <person name="Shao H."/>
            <person name="Ye R."/>
            <person name="Li L."/>
            <person name="Wei W."/>
            <person name="Wang X."/>
            <person name="Wang C."/>
            <person name="Yang T."/>
            <person name="Huo Q."/>
            <person name="Li W."/>
            <person name="Guo W."/>
            <person name="Chen H."/>
            <person name="Zhou L."/>
            <person name="Ni X."/>
            <person name="Tian J."/>
            <person name="Zhou Y."/>
            <person name="Sheng Y."/>
            <person name="Liu T."/>
            <person name="Pan Y."/>
            <person name="Xia L."/>
            <person name="Li J."/>
            <person name="Zhao F."/>
            <person name="Cao W."/>
        </authorList>
    </citation>
    <scope>NUCLEOTIDE SEQUENCE</scope>
    <source>
        <strain evidence="1">Dsil-2018</strain>
    </source>
</reference>